<evidence type="ECO:0000256" key="4">
    <source>
        <dbReference type="PIRSR" id="PIRSR606225-1"/>
    </source>
</evidence>
<evidence type="ECO:0000256" key="1">
    <source>
        <dbReference type="ARBA" id="ARBA00010876"/>
    </source>
</evidence>
<dbReference type="PROSITE" id="PS01129">
    <property type="entry name" value="PSI_RLU"/>
    <property type="match status" value="1"/>
</dbReference>
<dbReference type="InterPro" id="IPR006225">
    <property type="entry name" value="PsdUridine_synth_RluC/D"/>
</dbReference>
<comment type="catalytic activity">
    <reaction evidence="3">
        <text>uridine(1911/1915/1917) in 23S rRNA = pseudouridine(1911/1915/1917) in 23S rRNA</text>
        <dbReference type="Rhea" id="RHEA:42524"/>
        <dbReference type="Rhea" id="RHEA-COMP:10097"/>
        <dbReference type="Rhea" id="RHEA-COMP:10098"/>
        <dbReference type="ChEBI" id="CHEBI:65314"/>
        <dbReference type="ChEBI" id="CHEBI:65315"/>
        <dbReference type="EC" id="5.4.99.23"/>
    </reaction>
</comment>
<dbReference type="SMART" id="SM00363">
    <property type="entry name" value="S4"/>
    <property type="match status" value="1"/>
</dbReference>
<dbReference type="Gene3D" id="3.10.290.10">
    <property type="entry name" value="RNA-binding S4 domain"/>
    <property type="match status" value="1"/>
</dbReference>
<reference evidence="8 9" key="1">
    <citation type="journal article" date="2019" name="Proc. Natl. Acad. Sci. U.S.A.">
        <title>Exaggeration and cooption of innate immunity for social defense.</title>
        <authorList>
            <person name="Kutsukake M."/>
            <person name="Moriyama M."/>
            <person name="Shigenobu S."/>
            <person name="Meng X.-Y."/>
            <person name="Nikoh N."/>
            <person name="Noda C."/>
            <person name="Kobayashi S."/>
            <person name="Fukatsu T."/>
        </authorList>
    </citation>
    <scope>NUCLEOTIDE SEQUENCE [LARGE SCALE GENOMIC DNA]</scope>
    <source>
        <strain evidence="8 9">Nmo</strain>
    </source>
</reference>
<dbReference type="PROSITE" id="PS50889">
    <property type="entry name" value="S4"/>
    <property type="match status" value="1"/>
</dbReference>
<evidence type="ECO:0000259" key="7">
    <source>
        <dbReference type="SMART" id="SM00363"/>
    </source>
</evidence>
<dbReference type="InterPro" id="IPR006224">
    <property type="entry name" value="PsdUridine_synth_RluA-like_CS"/>
</dbReference>
<keyword evidence="5" id="KW-0694">RNA-binding</keyword>
<comment type="catalytic activity">
    <reaction evidence="6">
        <text>a uridine in RNA = a pseudouridine in RNA</text>
        <dbReference type="Rhea" id="RHEA:48348"/>
        <dbReference type="Rhea" id="RHEA-COMP:12068"/>
        <dbReference type="Rhea" id="RHEA-COMP:12069"/>
        <dbReference type="ChEBI" id="CHEBI:65314"/>
        <dbReference type="ChEBI" id="CHEBI:65315"/>
    </reaction>
</comment>
<dbReference type="Pfam" id="PF00849">
    <property type="entry name" value="PseudoU_synth_2"/>
    <property type="match status" value="1"/>
</dbReference>
<comment type="similarity">
    <text evidence="1 6">Belongs to the pseudouridine synthase RluA family.</text>
</comment>
<evidence type="ECO:0000313" key="9">
    <source>
        <dbReference type="Proteomes" id="UP000317544"/>
    </source>
</evidence>
<dbReference type="InterPro" id="IPR050188">
    <property type="entry name" value="RluA_PseudoU_synthase"/>
</dbReference>
<dbReference type="InterPro" id="IPR002942">
    <property type="entry name" value="S4_RNA-bd"/>
</dbReference>
<dbReference type="Proteomes" id="UP000317544">
    <property type="component" value="Chromosome"/>
</dbReference>
<organism evidence="8 9">
    <name type="scientific">Buchnera aphidicola</name>
    <name type="common">Nipponaphis monzeni</name>
    <dbReference type="NCBI Taxonomy" id="2495405"/>
    <lineage>
        <taxon>Bacteria</taxon>
        <taxon>Pseudomonadati</taxon>
        <taxon>Pseudomonadota</taxon>
        <taxon>Gammaproteobacteria</taxon>
        <taxon>Enterobacterales</taxon>
        <taxon>Erwiniaceae</taxon>
        <taxon>Buchnera</taxon>
    </lineage>
</organism>
<dbReference type="InterPro" id="IPR006145">
    <property type="entry name" value="PsdUridine_synth_RsuA/RluA"/>
</dbReference>
<gene>
    <name evidence="8" type="primary">rluD</name>
    <name evidence="8" type="ORF">BUCNMO_315</name>
</gene>
<dbReference type="CDD" id="cd02869">
    <property type="entry name" value="PseudoU_synth_RluA_like"/>
    <property type="match status" value="1"/>
</dbReference>
<dbReference type="OrthoDB" id="9807829at2"/>
<dbReference type="CDD" id="cd00165">
    <property type="entry name" value="S4"/>
    <property type="match status" value="1"/>
</dbReference>
<dbReference type="Gene3D" id="3.30.2350.10">
    <property type="entry name" value="Pseudouridine synthase"/>
    <property type="match status" value="1"/>
</dbReference>
<evidence type="ECO:0000256" key="2">
    <source>
        <dbReference type="ARBA" id="ARBA00023235"/>
    </source>
</evidence>
<dbReference type="SUPFAM" id="SSF55174">
    <property type="entry name" value="Alpha-L RNA-binding motif"/>
    <property type="match status" value="1"/>
</dbReference>
<feature type="active site" evidence="4">
    <location>
        <position position="137"/>
    </location>
</feature>
<proteinExistence type="inferred from homology"/>
<dbReference type="InterPro" id="IPR036986">
    <property type="entry name" value="S4_RNA-bd_sf"/>
</dbReference>
<name>A0A455TAG9_9GAMM</name>
<dbReference type="EMBL" id="AP019379">
    <property type="protein sequence ID" value="BBI01319.1"/>
    <property type="molecule type" value="Genomic_DNA"/>
</dbReference>
<keyword evidence="9" id="KW-1185">Reference proteome</keyword>
<dbReference type="AlphaFoldDB" id="A0A455TAG9"/>
<dbReference type="EC" id="5.4.99.-" evidence="6"/>
<evidence type="ECO:0000256" key="3">
    <source>
        <dbReference type="ARBA" id="ARBA00036882"/>
    </source>
</evidence>
<keyword evidence="2 6" id="KW-0413">Isomerase</keyword>
<feature type="domain" description="RNA-binding S4" evidence="7">
    <location>
        <begin position="18"/>
        <end position="81"/>
    </location>
</feature>
<comment type="function">
    <text evidence="6">Responsible for synthesis of pseudouridine from uracil.</text>
</comment>
<protein>
    <recommendedName>
        <fullName evidence="6">Pseudouridine synthase</fullName>
        <ecNumber evidence="6">5.4.99.-</ecNumber>
    </recommendedName>
</protein>
<dbReference type="InterPro" id="IPR020103">
    <property type="entry name" value="PsdUridine_synth_cat_dom_sf"/>
</dbReference>
<dbReference type="GO" id="GO:0160140">
    <property type="term" value="F:23S rRNA pseudouridine(1911/1915/1917) synthase activity"/>
    <property type="evidence" value="ECO:0007669"/>
    <property type="project" value="UniProtKB-EC"/>
</dbReference>
<evidence type="ECO:0000256" key="5">
    <source>
        <dbReference type="PROSITE-ProRule" id="PRU00182"/>
    </source>
</evidence>
<dbReference type="PANTHER" id="PTHR21600:SF44">
    <property type="entry name" value="RIBOSOMAL LARGE SUBUNIT PSEUDOURIDINE SYNTHASE D"/>
    <property type="match status" value="1"/>
</dbReference>
<evidence type="ECO:0000313" key="8">
    <source>
        <dbReference type="EMBL" id="BBI01319.1"/>
    </source>
</evidence>
<accession>A0A455TAG9</accession>
<dbReference type="SUPFAM" id="SSF55120">
    <property type="entry name" value="Pseudouridine synthase"/>
    <property type="match status" value="1"/>
</dbReference>
<dbReference type="GO" id="GO:0003723">
    <property type="term" value="F:RNA binding"/>
    <property type="evidence" value="ECO:0007669"/>
    <property type="project" value="UniProtKB-KW"/>
</dbReference>
<dbReference type="PANTHER" id="PTHR21600">
    <property type="entry name" value="MITOCHONDRIAL RNA PSEUDOURIDINE SYNTHASE"/>
    <property type="match status" value="1"/>
</dbReference>
<evidence type="ECO:0000256" key="6">
    <source>
        <dbReference type="RuleBase" id="RU362028"/>
    </source>
</evidence>
<sequence>MKSIMFKIKLFFLKRYKIRLDQALKILLPKYSRSLLKIWILNNRVFIDGVVVNKPNLFFKGDTLTIYPIKETIPWTPEKIDLNIIYEDEHLLIINKPSGLVVHPGAGNLNGTLLNGLLYRIQENINIPRAGIIHRLDKNTTGLLVIAKNIDSYQYLIKELKYRRIIREYYALVRGNLLFDDKISKPIARHPVNRIKMTVNLLGKNAVTHYNIIKQFKKFTYLKIRLETGRTHQIRVHMAWINHPIIGDPIYLGKYSNKVFVTDNNVVKNFSRQALHASTIQLIHPLTNKLMKWNVPIPNDMQCLIQSII</sequence>
<dbReference type="NCBIfam" id="NF008385">
    <property type="entry name" value="PRK11180.1"/>
    <property type="match status" value="1"/>
</dbReference>
<dbReference type="NCBIfam" id="TIGR00005">
    <property type="entry name" value="rluA_subfam"/>
    <property type="match status" value="1"/>
</dbReference>
<dbReference type="GO" id="GO:0000455">
    <property type="term" value="P:enzyme-directed rRNA pseudouridine synthesis"/>
    <property type="evidence" value="ECO:0007669"/>
    <property type="project" value="UniProtKB-ARBA"/>
</dbReference>